<evidence type="ECO:0000313" key="1">
    <source>
        <dbReference type="EMBL" id="RUR71848.1"/>
    </source>
</evidence>
<dbReference type="OrthoDB" id="4556966at2"/>
<dbReference type="Pfam" id="PF20213">
    <property type="entry name" value="DUF6573"/>
    <property type="match status" value="1"/>
</dbReference>
<gene>
    <name evidence="1" type="ORF">EJP67_32860</name>
</gene>
<reference evidence="1 2" key="1">
    <citation type="submission" date="2018-12" db="EMBL/GenBank/DDBJ databases">
        <title>The genome sequences of Variovorax guangxiensis DSM 27352.</title>
        <authorList>
            <person name="Gao J."/>
            <person name="Sun J."/>
        </authorList>
    </citation>
    <scope>NUCLEOTIDE SEQUENCE [LARGE SCALE GENOMIC DNA]</scope>
    <source>
        <strain evidence="1 2">DSM 27352</strain>
    </source>
</reference>
<name>A0A3S0Z9R9_9BURK</name>
<dbReference type="InterPro" id="IPR046480">
    <property type="entry name" value="DUF6573"/>
</dbReference>
<sequence>MASLIEFFGEPIHTVTRADLLEMGDLVDVSTTAKEAGFKIPVALTRAVWADCVEWSPTDTHRTGAAQDEAGRLWDVLCIAMFAARQNKNTGLLTYQLRRVARDGQGLTPQLVDLKMVCSGGDDGEPVITILQPSED</sequence>
<dbReference type="AlphaFoldDB" id="A0A3S0Z9R9"/>
<dbReference type="Proteomes" id="UP000281118">
    <property type="component" value="Unassembled WGS sequence"/>
</dbReference>
<organism evidence="1 2">
    <name type="scientific">Variovorax guangxiensis</name>
    <dbReference type="NCBI Taxonomy" id="1775474"/>
    <lineage>
        <taxon>Bacteria</taxon>
        <taxon>Pseudomonadati</taxon>
        <taxon>Pseudomonadota</taxon>
        <taxon>Betaproteobacteria</taxon>
        <taxon>Burkholderiales</taxon>
        <taxon>Comamonadaceae</taxon>
        <taxon>Variovorax</taxon>
    </lineage>
</organism>
<dbReference type="EMBL" id="RXFT01000026">
    <property type="protein sequence ID" value="RUR71848.1"/>
    <property type="molecule type" value="Genomic_DNA"/>
</dbReference>
<evidence type="ECO:0000313" key="2">
    <source>
        <dbReference type="Proteomes" id="UP000281118"/>
    </source>
</evidence>
<comment type="caution">
    <text evidence="1">The sequence shown here is derived from an EMBL/GenBank/DDBJ whole genome shotgun (WGS) entry which is preliminary data.</text>
</comment>
<accession>A0A3S0Z9R9</accession>
<protein>
    <submittedName>
        <fullName evidence="1">Uncharacterized protein</fullName>
    </submittedName>
</protein>
<proteinExistence type="predicted"/>